<organism evidence="2 3">
    <name type="scientific">Amycolatopsis suaedae</name>
    <dbReference type="NCBI Taxonomy" id="2510978"/>
    <lineage>
        <taxon>Bacteria</taxon>
        <taxon>Bacillati</taxon>
        <taxon>Actinomycetota</taxon>
        <taxon>Actinomycetes</taxon>
        <taxon>Pseudonocardiales</taxon>
        <taxon>Pseudonocardiaceae</taxon>
        <taxon>Amycolatopsis</taxon>
    </lineage>
</organism>
<accession>A0A4Q7JDR1</accession>
<evidence type="ECO:0000259" key="1">
    <source>
        <dbReference type="PROSITE" id="PS51186"/>
    </source>
</evidence>
<keyword evidence="2" id="KW-0808">Transferase</keyword>
<dbReference type="InterPro" id="IPR016181">
    <property type="entry name" value="Acyl_CoA_acyltransferase"/>
</dbReference>
<dbReference type="Proteomes" id="UP000292003">
    <property type="component" value="Unassembled WGS sequence"/>
</dbReference>
<dbReference type="Gene3D" id="3.40.630.30">
    <property type="match status" value="1"/>
</dbReference>
<name>A0A4Q7JDR1_9PSEU</name>
<proteinExistence type="predicted"/>
<dbReference type="PROSITE" id="PS51186">
    <property type="entry name" value="GNAT"/>
    <property type="match status" value="1"/>
</dbReference>
<dbReference type="AlphaFoldDB" id="A0A4Q7JDR1"/>
<dbReference type="EMBL" id="SFCC01000001">
    <property type="protein sequence ID" value="RZQ66040.1"/>
    <property type="molecule type" value="Genomic_DNA"/>
</dbReference>
<dbReference type="SUPFAM" id="SSF55729">
    <property type="entry name" value="Acyl-CoA N-acyltransferases (Nat)"/>
    <property type="match status" value="1"/>
</dbReference>
<keyword evidence="3" id="KW-1185">Reference proteome</keyword>
<gene>
    <name evidence="2" type="ORF">EWH70_02980</name>
</gene>
<sequence>MEIREFTGTDWPDVWPIVREIVRAGETYTYDPGMTEDQARDTWIETPPGRTVVALDGGRLVGTAKMGTNRPGPGAHVATASFMVAADARGRGVGAALCAHALDWARGAGYAGMQFNAVAASNTAAVRIYERLGFSIVGTVPGAFAHPTLGRVGLHVMYIEF</sequence>
<evidence type="ECO:0000313" key="3">
    <source>
        <dbReference type="Proteomes" id="UP000292003"/>
    </source>
</evidence>
<dbReference type="InterPro" id="IPR052742">
    <property type="entry name" value="Mito_N-acetyltransferase"/>
</dbReference>
<evidence type="ECO:0000313" key="2">
    <source>
        <dbReference type="EMBL" id="RZQ66040.1"/>
    </source>
</evidence>
<dbReference type="PANTHER" id="PTHR43138:SF1">
    <property type="entry name" value="N-ACETYLTRANSFERASE ACA1"/>
    <property type="match status" value="1"/>
</dbReference>
<feature type="domain" description="N-acetyltransferase" evidence="1">
    <location>
        <begin position="1"/>
        <end position="161"/>
    </location>
</feature>
<dbReference type="RefSeq" id="WP_130473609.1">
    <property type="nucleotide sequence ID" value="NZ_SFCC01000001.1"/>
</dbReference>
<dbReference type="PANTHER" id="PTHR43138">
    <property type="entry name" value="ACETYLTRANSFERASE, GNAT FAMILY"/>
    <property type="match status" value="1"/>
</dbReference>
<dbReference type="Pfam" id="PF00583">
    <property type="entry name" value="Acetyltransf_1"/>
    <property type="match status" value="1"/>
</dbReference>
<dbReference type="CDD" id="cd04301">
    <property type="entry name" value="NAT_SF"/>
    <property type="match status" value="1"/>
</dbReference>
<dbReference type="OrthoDB" id="9788300at2"/>
<dbReference type="GO" id="GO:0016747">
    <property type="term" value="F:acyltransferase activity, transferring groups other than amino-acyl groups"/>
    <property type="evidence" value="ECO:0007669"/>
    <property type="project" value="InterPro"/>
</dbReference>
<comment type="caution">
    <text evidence="2">The sequence shown here is derived from an EMBL/GenBank/DDBJ whole genome shotgun (WGS) entry which is preliminary data.</text>
</comment>
<protein>
    <submittedName>
        <fullName evidence="2">GNAT family N-acetyltransferase</fullName>
    </submittedName>
</protein>
<reference evidence="2 3" key="1">
    <citation type="submission" date="2019-02" db="EMBL/GenBank/DDBJ databases">
        <title>Draft genome sequence of Amycolatopsis sp. 8-3EHSu isolated from roots of Suaeda maritima.</title>
        <authorList>
            <person name="Duangmal K."/>
            <person name="Chantavorakit T."/>
        </authorList>
    </citation>
    <scope>NUCLEOTIDE SEQUENCE [LARGE SCALE GENOMIC DNA]</scope>
    <source>
        <strain evidence="2 3">8-3EHSu</strain>
    </source>
</reference>
<dbReference type="InterPro" id="IPR000182">
    <property type="entry name" value="GNAT_dom"/>
</dbReference>